<dbReference type="AlphaFoldDB" id="A0A150FB42"/>
<dbReference type="STRING" id="1793963.AXI58_10205"/>
<keyword evidence="2" id="KW-1185">Reference proteome</keyword>
<dbReference type="Proteomes" id="UP000075430">
    <property type="component" value="Unassembled WGS sequence"/>
</dbReference>
<evidence type="ECO:0000313" key="1">
    <source>
        <dbReference type="EMBL" id="KXZ22354.1"/>
    </source>
</evidence>
<name>A0A150FB42_9BACI</name>
<proteinExistence type="predicted"/>
<accession>A0A150FB42</accession>
<evidence type="ECO:0000313" key="2">
    <source>
        <dbReference type="Proteomes" id="UP000075430"/>
    </source>
</evidence>
<organism evidence="1 2">
    <name type="scientific">Bacillus nakamurai</name>
    <dbReference type="NCBI Taxonomy" id="1793963"/>
    <lineage>
        <taxon>Bacteria</taxon>
        <taxon>Bacillati</taxon>
        <taxon>Bacillota</taxon>
        <taxon>Bacilli</taxon>
        <taxon>Bacillales</taxon>
        <taxon>Bacillaceae</taxon>
        <taxon>Bacillus</taxon>
    </lineage>
</organism>
<dbReference type="EMBL" id="LSBA01000005">
    <property type="protein sequence ID" value="KXZ22354.1"/>
    <property type="molecule type" value="Genomic_DNA"/>
</dbReference>
<dbReference type="RefSeq" id="WP_061520697.1">
    <property type="nucleotide sequence ID" value="NZ_JARLZY010000019.1"/>
</dbReference>
<reference evidence="2" key="1">
    <citation type="submission" date="2016-02" db="EMBL/GenBank/DDBJ databases">
        <authorList>
            <person name="Dunlap C."/>
        </authorList>
    </citation>
    <scope>NUCLEOTIDE SEQUENCE [LARGE SCALE GENOMIC DNA]</scope>
    <source>
        <strain evidence="2">NRRL B-41092</strain>
    </source>
</reference>
<protein>
    <submittedName>
        <fullName evidence="1">Uncharacterized protein</fullName>
    </submittedName>
</protein>
<comment type="caution">
    <text evidence="1">The sequence shown here is derived from an EMBL/GenBank/DDBJ whole genome shotgun (WGS) entry which is preliminary data.</text>
</comment>
<gene>
    <name evidence="1" type="ORF">AXI58_10205</name>
</gene>
<sequence length="104" mass="11954">MLPTSLKTKVQRILLQGSFKKSESSKSRVKGLSNISAGFTFAKTFDDDYCLYYTAGNMAFRGMPNEEKDNQTEKMYQFLLDQGLQKNIELIDFRNQKAILLKVK</sequence>